<evidence type="ECO:0000313" key="2">
    <source>
        <dbReference type="Proteomes" id="UP000824988"/>
    </source>
</evidence>
<organism evidence="1 2">
    <name type="scientific">Methylogaea oryzae</name>
    <dbReference type="NCBI Taxonomy" id="1295382"/>
    <lineage>
        <taxon>Bacteria</taxon>
        <taxon>Pseudomonadati</taxon>
        <taxon>Pseudomonadota</taxon>
        <taxon>Gammaproteobacteria</taxon>
        <taxon>Methylococcales</taxon>
        <taxon>Methylococcaceae</taxon>
        <taxon>Methylogaea</taxon>
    </lineage>
</organism>
<sequence length="145" mass="15984">MLFAPFKSLVLPLRAKSDRQAAIRANMIDRIFAISPAIRYVALYQNGQLQSRCKAELPNASSDDSDRYEELLVNPTLLFLTGQRGAIDCGGLDYLIVRYGNFFQFVMPTGQGHLSVCMEPTSDPVELGTRVQAIVREAATDSVAV</sequence>
<proteinExistence type="predicted"/>
<keyword evidence="2" id="KW-1185">Reference proteome</keyword>
<dbReference type="KEGG" id="moz:MoryE10_25210"/>
<evidence type="ECO:0000313" key="1">
    <source>
        <dbReference type="EMBL" id="BBL71915.1"/>
    </source>
</evidence>
<reference evidence="1" key="1">
    <citation type="submission" date="2019-06" db="EMBL/GenBank/DDBJ databases">
        <title>Complete genome sequence of Methylogaea oryzae strain JCM16910.</title>
        <authorList>
            <person name="Asakawa S."/>
        </authorList>
    </citation>
    <scope>NUCLEOTIDE SEQUENCE</scope>
    <source>
        <strain evidence="1">E10</strain>
    </source>
</reference>
<gene>
    <name evidence="1" type="ORF">MoryE10_25210</name>
</gene>
<dbReference type="Proteomes" id="UP000824988">
    <property type="component" value="Chromosome"/>
</dbReference>
<protein>
    <submittedName>
        <fullName evidence="1">Uncharacterized protein</fullName>
    </submittedName>
</protein>
<dbReference type="EMBL" id="AP019782">
    <property type="protein sequence ID" value="BBL71915.1"/>
    <property type="molecule type" value="Genomic_DNA"/>
</dbReference>
<dbReference type="AlphaFoldDB" id="A0A8D4VPZ2"/>
<accession>A0A8D4VPZ2</accession>
<name>A0A8D4VPZ2_9GAMM</name>